<dbReference type="PANTHER" id="PTHR37383:SF1">
    <property type="entry name" value="OS01G0694200 PROTEIN"/>
    <property type="match status" value="1"/>
</dbReference>
<evidence type="ECO:0000313" key="2">
    <source>
        <dbReference type="Proteomes" id="UP000825935"/>
    </source>
</evidence>
<organism evidence="1 2">
    <name type="scientific">Ceratopteris richardii</name>
    <name type="common">Triangle waterfern</name>
    <dbReference type="NCBI Taxonomy" id="49495"/>
    <lineage>
        <taxon>Eukaryota</taxon>
        <taxon>Viridiplantae</taxon>
        <taxon>Streptophyta</taxon>
        <taxon>Embryophyta</taxon>
        <taxon>Tracheophyta</taxon>
        <taxon>Polypodiopsida</taxon>
        <taxon>Polypodiidae</taxon>
        <taxon>Polypodiales</taxon>
        <taxon>Pteridineae</taxon>
        <taxon>Pteridaceae</taxon>
        <taxon>Parkerioideae</taxon>
        <taxon>Ceratopteris</taxon>
    </lineage>
</organism>
<dbReference type="OMA" id="GKIWVMA"/>
<comment type="caution">
    <text evidence="1">The sequence shown here is derived from an EMBL/GenBank/DDBJ whole genome shotgun (WGS) entry which is preliminary data.</text>
</comment>
<proteinExistence type="predicted"/>
<accession>A0A8T2T7Y6</accession>
<dbReference type="Proteomes" id="UP000825935">
    <property type="component" value="Chromosome 14"/>
</dbReference>
<sequence length="728" mass="78444">MQARKLSLGEAHPSQVVKVEVDVASQCTAVLLRNSSCLLFPSIAASSPSPSLIIPSCTDICFLRLRQRNTHLSSSSSSEKSADPNCSSEYRKLANVKDKSSMPVTQRAVDSISMGASNGNPEEGSANEALLFLAVRPAKGGESTDLLAWRCNGTSITQTSIYFNGLADGCTARLEDVPHGLSLRISGSINVICIHSPNTGNLCLFSAKESSVKCNGIFPAHVQKGSILNGSVQVDLKVNRGKNDPLTTSCLHISKRAMVDCNGPIYTMHLSFQHLLVGQLGGVRIWALRPLIKGSEMVKRDVKSAFISGKYLCSKQDRIKNLEDEEFGNQSIDISRAEADGLVLPSKDMCPTQVATKNGFLEMGLNHCIGSSSAFANGHNNMGGSLLIKKQNGNCCGKPSADVSICSYQGCMKFCKSADVQQRAISNVSKPIQFEIAASAIPRYRNGFIECDSEEFKIEQKFSQFSTFSSSSDSSSSLPPLQNTFVGSGSCHSSASSLSSVSGTTGTIGTSNKTVDNKGILGGVFIFLQKHKSCDSLNVEQVIGIHGLSEKDFLVLDSSGKLHSLTLQYVKHKGETIMQQAPRVILSASVHQLMCGIRIKYLTVLPDLHRSTKNPNYERRLWISDGSHTIHIVRMPLTGPSKGRPGNPGALCMNNLSVTGTVFLMECACSIASLHENSVLVLTKGMHAQIFLNRSLEVDTCSQAKPKLEKFHGSMGVLPIVKDLFSRV</sequence>
<name>A0A8T2T7Y6_CERRI</name>
<dbReference type="AlphaFoldDB" id="A0A8T2T7Y6"/>
<dbReference type="PANTHER" id="PTHR37383">
    <property type="entry name" value="OS01G0694200 PROTEIN"/>
    <property type="match status" value="1"/>
</dbReference>
<dbReference type="EMBL" id="CM035419">
    <property type="protein sequence ID" value="KAH7415606.1"/>
    <property type="molecule type" value="Genomic_DNA"/>
</dbReference>
<evidence type="ECO:0000313" key="1">
    <source>
        <dbReference type="EMBL" id="KAH7415606.1"/>
    </source>
</evidence>
<dbReference type="OrthoDB" id="1925091at2759"/>
<reference evidence="1" key="1">
    <citation type="submission" date="2021-08" db="EMBL/GenBank/DDBJ databases">
        <title>WGS assembly of Ceratopteris richardii.</title>
        <authorList>
            <person name="Marchant D.B."/>
            <person name="Chen G."/>
            <person name="Jenkins J."/>
            <person name="Shu S."/>
            <person name="Leebens-Mack J."/>
            <person name="Grimwood J."/>
            <person name="Schmutz J."/>
            <person name="Soltis P."/>
            <person name="Soltis D."/>
            <person name="Chen Z.-H."/>
        </authorList>
    </citation>
    <scope>NUCLEOTIDE SEQUENCE</scope>
    <source>
        <strain evidence="1">Whitten #5841</strain>
        <tissue evidence="1">Leaf</tissue>
    </source>
</reference>
<keyword evidence="2" id="KW-1185">Reference proteome</keyword>
<gene>
    <name evidence="1" type="ORF">KP509_14G053600</name>
</gene>
<protein>
    <submittedName>
        <fullName evidence="1">Uncharacterized protein</fullName>
    </submittedName>
</protein>